<dbReference type="Proteomes" id="UP000622245">
    <property type="component" value="Unassembled WGS sequence"/>
</dbReference>
<protein>
    <submittedName>
        <fullName evidence="3">Cytochrome P450</fullName>
    </submittedName>
</protein>
<dbReference type="PANTHER" id="PTHR46696">
    <property type="entry name" value="P450, PUTATIVE (EUROFUNG)-RELATED"/>
    <property type="match status" value="1"/>
</dbReference>
<dbReference type="InterPro" id="IPR002397">
    <property type="entry name" value="Cyt_P450_B"/>
</dbReference>
<keyword evidence="2" id="KW-0503">Monooxygenase</keyword>
<evidence type="ECO:0000313" key="4">
    <source>
        <dbReference type="Proteomes" id="UP000622245"/>
    </source>
</evidence>
<dbReference type="PROSITE" id="PS00086">
    <property type="entry name" value="CYTOCHROME_P450"/>
    <property type="match status" value="1"/>
</dbReference>
<dbReference type="InterPro" id="IPR036396">
    <property type="entry name" value="Cyt_P450_sf"/>
</dbReference>
<accession>A0ABS1YAR7</accession>
<dbReference type="InterPro" id="IPR001128">
    <property type="entry name" value="Cyt_P450"/>
</dbReference>
<dbReference type="PRINTS" id="PR00359">
    <property type="entry name" value="BP450"/>
</dbReference>
<dbReference type="InterPro" id="IPR017972">
    <property type="entry name" value="Cyt_P450_CS"/>
</dbReference>
<keyword evidence="2" id="KW-0408">Iron</keyword>
<keyword evidence="2" id="KW-0560">Oxidoreductase</keyword>
<evidence type="ECO:0000313" key="3">
    <source>
        <dbReference type="EMBL" id="MBM0274424.1"/>
    </source>
</evidence>
<dbReference type="RefSeq" id="WP_203146849.1">
    <property type="nucleotide sequence ID" value="NZ_JAEVHL010000006.1"/>
</dbReference>
<evidence type="ECO:0000256" key="2">
    <source>
        <dbReference type="RuleBase" id="RU000461"/>
    </source>
</evidence>
<organism evidence="3 4">
    <name type="scientific">Micromonospora tarensis</name>
    <dbReference type="NCBI Taxonomy" id="2806100"/>
    <lineage>
        <taxon>Bacteria</taxon>
        <taxon>Bacillati</taxon>
        <taxon>Actinomycetota</taxon>
        <taxon>Actinomycetes</taxon>
        <taxon>Micromonosporales</taxon>
        <taxon>Micromonosporaceae</taxon>
        <taxon>Micromonospora</taxon>
    </lineage>
</organism>
<comment type="caution">
    <text evidence="3">The sequence shown here is derived from an EMBL/GenBank/DDBJ whole genome shotgun (WGS) entry which is preliminary data.</text>
</comment>
<sequence length="393" mass="44122">MPMPTEGEPVLVSWANRMRDRNPVAYDERTGMWGLFRHADVQRMLTDYGTFAADFGEYASGDSAFSVGNLTTMDPPMHRRYRGLVGQAFSREAVAALEPRMHEVARELLDAVDDQERFDLVSALAYPMPVIVISEMLGVPTSDRDLFRTLTERIFDPRAMDDPSAGPGLSPQERVAPLGEYFREHVRDRRKTPRDDMISGLVRAEVEGQRLQDEEIVTFLIILLLAGHVTTTLLLGSTVRVLHEQPGLADQLRADRTAIPPVLEEVLRYHPPFTIAARLTTTDVEVNGVTIPAHKPVTAWLIGANFDPEAFESPERFDPQRFVGTNVTRHFSFGHGVHFCLGAPLARMEGQIALQHVLDRYADIRLDEERPLEWFPNPGINGARVLPVVVKRA</sequence>
<dbReference type="EMBL" id="JAEVHL010000006">
    <property type="protein sequence ID" value="MBM0274424.1"/>
    <property type="molecule type" value="Genomic_DNA"/>
</dbReference>
<gene>
    <name evidence="3" type="ORF">JM949_02575</name>
</gene>
<comment type="similarity">
    <text evidence="1 2">Belongs to the cytochrome P450 family.</text>
</comment>
<reference evidence="3 4" key="1">
    <citation type="submission" date="2021-01" db="EMBL/GenBank/DDBJ databases">
        <title>Draft genome sequence of Micromonospora sp. strain STR1s_6.</title>
        <authorList>
            <person name="Karlyshev A."/>
            <person name="Jawad R."/>
        </authorList>
    </citation>
    <scope>NUCLEOTIDE SEQUENCE [LARGE SCALE GENOMIC DNA]</scope>
    <source>
        <strain evidence="3 4">STR1S-6</strain>
    </source>
</reference>
<keyword evidence="2" id="KW-0349">Heme</keyword>
<dbReference type="Gene3D" id="1.10.630.10">
    <property type="entry name" value="Cytochrome P450"/>
    <property type="match status" value="1"/>
</dbReference>
<proteinExistence type="inferred from homology"/>
<keyword evidence="4" id="KW-1185">Reference proteome</keyword>
<evidence type="ECO:0000256" key="1">
    <source>
        <dbReference type="ARBA" id="ARBA00010617"/>
    </source>
</evidence>
<dbReference type="PANTHER" id="PTHR46696:SF3">
    <property type="entry name" value="PULCHERRIMINIC ACID SYNTHASE"/>
    <property type="match status" value="1"/>
</dbReference>
<dbReference type="CDD" id="cd11032">
    <property type="entry name" value="P450_EryK-like"/>
    <property type="match status" value="1"/>
</dbReference>
<name>A0ABS1YAR7_9ACTN</name>
<keyword evidence="2" id="KW-0479">Metal-binding</keyword>
<dbReference type="Pfam" id="PF00067">
    <property type="entry name" value="p450"/>
    <property type="match status" value="1"/>
</dbReference>
<dbReference type="SUPFAM" id="SSF48264">
    <property type="entry name" value="Cytochrome P450"/>
    <property type="match status" value="1"/>
</dbReference>